<reference evidence="2" key="1">
    <citation type="journal article" date="2021" name="Nat. Commun.">
        <title>Genomic analyses provide insights into spinach domestication and the genetic basis of agronomic traits.</title>
        <authorList>
            <person name="Cai X."/>
            <person name="Sun X."/>
            <person name="Xu C."/>
            <person name="Sun H."/>
            <person name="Wang X."/>
            <person name="Ge C."/>
            <person name="Zhang Z."/>
            <person name="Wang Q."/>
            <person name="Fei Z."/>
            <person name="Jiao C."/>
            <person name="Wang Q."/>
        </authorList>
    </citation>
    <scope>NUCLEOTIDE SEQUENCE [LARGE SCALE GENOMIC DNA]</scope>
    <source>
        <strain evidence="2">cv. Varoflay</strain>
    </source>
</reference>
<evidence type="ECO:0008006" key="4">
    <source>
        <dbReference type="Google" id="ProtNLM"/>
    </source>
</evidence>
<dbReference type="GO" id="GO:0006979">
    <property type="term" value="P:response to oxidative stress"/>
    <property type="evidence" value="ECO:0000318"/>
    <property type="project" value="GO_Central"/>
</dbReference>
<organism evidence="2 3">
    <name type="scientific">Spinacia oleracea</name>
    <name type="common">Spinach</name>
    <dbReference type="NCBI Taxonomy" id="3562"/>
    <lineage>
        <taxon>Eukaryota</taxon>
        <taxon>Viridiplantae</taxon>
        <taxon>Streptophyta</taxon>
        <taxon>Embryophyta</taxon>
        <taxon>Tracheophyta</taxon>
        <taxon>Spermatophyta</taxon>
        <taxon>Magnoliopsida</taxon>
        <taxon>eudicotyledons</taxon>
        <taxon>Gunneridae</taxon>
        <taxon>Pentapetalae</taxon>
        <taxon>Caryophyllales</taxon>
        <taxon>Chenopodiaceae</taxon>
        <taxon>Chenopodioideae</taxon>
        <taxon>Anserineae</taxon>
        <taxon>Spinacia</taxon>
    </lineage>
</organism>
<gene>
    <name evidence="3" type="primary">LOC110789371</name>
</gene>
<proteinExistence type="predicted"/>
<keyword evidence="2" id="KW-1185">Reference proteome</keyword>
<evidence type="ECO:0000313" key="3">
    <source>
        <dbReference type="RefSeq" id="XP_021849723.1"/>
    </source>
</evidence>
<dbReference type="GeneID" id="110789371"/>
<dbReference type="PANTHER" id="PTHR37223:SF1">
    <property type="entry name" value="OS08G0528601 PROTEIN"/>
    <property type="match status" value="1"/>
</dbReference>
<keyword evidence="1" id="KW-1133">Transmembrane helix</keyword>
<feature type="transmembrane region" description="Helical" evidence="1">
    <location>
        <begin position="21"/>
        <end position="45"/>
    </location>
</feature>
<accession>A0A9R0IIP4</accession>
<dbReference type="RefSeq" id="XP_021849723.1">
    <property type="nucleotide sequence ID" value="XM_021994031.2"/>
</dbReference>
<keyword evidence="1" id="KW-0472">Membrane</keyword>
<protein>
    <recommendedName>
        <fullName evidence="4">GRIP domain-containing protein</fullName>
    </recommendedName>
</protein>
<evidence type="ECO:0000256" key="1">
    <source>
        <dbReference type="SAM" id="Phobius"/>
    </source>
</evidence>
<dbReference type="PANTHER" id="PTHR37223">
    <property type="entry name" value="OS08G0528601 PROTEIN"/>
    <property type="match status" value="1"/>
</dbReference>
<sequence length="69" mass="8279">MMRGTGSAGSKRQQPSWTTTIYLRFRAAEFEILFFLFFLVAFLFLKDLISRPEYNQILVKKPQHDFWPF</sequence>
<dbReference type="Proteomes" id="UP000813463">
    <property type="component" value="Chromosome 4"/>
</dbReference>
<keyword evidence="1" id="KW-0812">Transmembrane</keyword>
<dbReference type="AlphaFoldDB" id="A0A9R0IIP4"/>
<evidence type="ECO:0000313" key="2">
    <source>
        <dbReference type="Proteomes" id="UP000813463"/>
    </source>
</evidence>
<reference evidence="3" key="2">
    <citation type="submission" date="2025-08" db="UniProtKB">
        <authorList>
            <consortium name="RefSeq"/>
        </authorList>
    </citation>
    <scope>IDENTIFICATION</scope>
    <source>
        <tissue evidence="3">Leaf</tissue>
    </source>
</reference>
<dbReference type="KEGG" id="soe:110789371"/>
<name>A0A9R0IIP4_SPIOL</name>